<accession>A0A2N0RP47</accession>
<dbReference type="VEuPathDB" id="FungiDB:RhiirFUN_016608"/>
<feature type="region of interest" description="Disordered" evidence="1">
    <location>
        <begin position="80"/>
        <end position="102"/>
    </location>
</feature>
<feature type="region of interest" description="Disordered" evidence="1">
    <location>
        <begin position="135"/>
        <end position="191"/>
    </location>
</feature>
<protein>
    <submittedName>
        <fullName evidence="2">Uncharacterized protein</fullName>
    </submittedName>
</protein>
<name>A0A2N0RP47_9GLOM</name>
<sequence>MRTEAEWRNDAISQGRVYGSFNNRRKREARSPTQLYNILSIEIGLSASTLASFYRHQKSPRRTSMDKIIEWVEKEGNKKSVSFSDSSSSNNSSSSGSVRGSIGGGHKLHQELFFQACDIFSKIDKKRVQKSICGETPGLVKGRSGVHDAQQTSGETPGLVKGRSGVHDAQQTSGETPGLVKGRSGVHDAQI</sequence>
<evidence type="ECO:0000256" key="1">
    <source>
        <dbReference type="SAM" id="MobiDB-lite"/>
    </source>
</evidence>
<dbReference type="VEuPathDB" id="FungiDB:RhiirA1_515320"/>
<evidence type="ECO:0000313" key="3">
    <source>
        <dbReference type="Proteomes" id="UP000232688"/>
    </source>
</evidence>
<comment type="caution">
    <text evidence="2">The sequence shown here is derived from an EMBL/GenBank/DDBJ whole genome shotgun (WGS) entry which is preliminary data.</text>
</comment>
<reference evidence="2 3" key="2">
    <citation type="submission" date="2017-10" db="EMBL/GenBank/DDBJ databases">
        <title>Genome analyses suggest a sexual origin of heterokaryosis in a supposedly ancient asexual fungus.</title>
        <authorList>
            <person name="Corradi N."/>
            <person name="Sedzielewska K."/>
            <person name="Noel J."/>
            <person name="Charron P."/>
            <person name="Farinelli L."/>
            <person name="Marton T."/>
            <person name="Kruger M."/>
            <person name="Pelin A."/>
            <person name="Brachmann A."/>
            <person name="Corradi N."/>
        </authorList>
    </citation>
    <scope>NUCLEOTIDE SEQUENCE [LARGE SCALE GENOMIC DNA]</scope>
    <source>
        <strain evidence="2 3">A1</strain>
    </source>
</reference>
<dbReference type="EMBL" id="LLXH01000574">
    <property type="protein sequence ID" value="PKC65091.1"/>
    <property type="molecule type" value="Genomic_DNA"/>
</dbReference>
<proteinExistence type="predicted"/>
<reference evidence="2 3" key="1">
    <citation type="submission" date="2017-10" db="EMBL/GenBank/DDBJ databases">
        <title>Extensive intraspecific genome diversity in a model arbuscular mycorrhizal fungus.</title>
        <authorList>
            <person name="Chen E.C.H."/>
            <person name="Morin E."/>
            <person name="Baudet D."/>
            <person name="Noel J."/>
            <person name="Ndikumana S."/>
            <person name="Charron P."/>
            <person name="St-Onge C."/>
            <person name="Giorgi J."/>
            <person name="Grigoriev I.V."/>
            <person name="Roux C."/>
            <person name="Martin F.M."/>
            <person name="Corradi N."/>
        </authorList>
    </citation>
    <scope>NUCLEOTIDE SEQUENCE [LARGE SCALE GENOMIC DNA]</scope>
    <source>
        <strain evidence="2 3">A1</strain>
    </source>
</reference>
<dbReference type="VEuPathDB" id="FungiDB:FUN_022093"/>
<feature type="compositionally biased region" description="Low complexity" evidence="1">
    <location>
        <begin position="80"/>
        <end position="100"/>
    </location>
</feature>
<evidence type="ECO:0000313" key="2">
    <source>
        <dbReference type="EMBL" id="PKC65091.1"/>
    </source>
</evidence>
<organism evidence="2 3">
    <name type="scientific">Rhizophagus irregularis</name>
    <dbReference type="NCBI Taxonomy" id="588596"/>
    <lineage>
        <taxon>Eukaryota</taxon>
        <taxon>Fungi</taxon>
        <taxon>Fungi incertae sedis</taxon>
        <taxon>Mucoromycota</taxon>
        <taxon>Glomeromycotina</taxon>
        <taxon>Glomeromycetes</taxon>
        <taxon>Glomerales</taxon>
        <taxon>Glomeraceae</taxon>
        <taxon>Rhizophagus</taxon>
    </lineage>
</organism>
<dbReference type="AlphaFoldDB" id="A0A2N0RP47"/>
<dbReference type="Proteomes" id="UP000232688">
    <property type="component" value="Unassembled WGS sequence"/>
</dbReference>
<gene>
    <name evidence="2" type="ORF">RhiirA1_515320</name>
</gene>